<accession>A0A1W2FIH4</accession>
<dbReference type="SUPFAM" id="SSF51445">
    <property type="entry name" value="(Trans)glycosidases"/>
    <property type="match status" value="1"/>
</dbReference>
<dbReference type="RefSeq" id="WP_084430835.1">
    <property type="nucleotide sequence ID" value="NZ_FWXV01000007.1"/>
</dbReference>
<name>A0A1W2FIH4_KIBAR</name>
<keyword evidence="3" id="KW-1185">Reference proteome</keyword>
<evidence type="ECO:0000313" key="2">
    <source>
        <dbReference type="EMBL" id="SMD21472.1"/>
    </source>
</evidence>
<evidence type="ECO:0000313" key="3">
    <source>
        <dbReference type="Proteomes" id="UP000192674"/>
    </source>
</evidence>
<sequence length="465" mass="50696">MVRFVPLMLCMVLIGVVVVGESPAVPLTPAAATGPLQRSVDNPRYFATPDGKPVLLTGAHTWQNLQDTGGTNPPKAFDYPGYLNFLQTNNHNFFRLWTWEQARFSNEIVSDDYFTFPMPYLRTGTALGLDGQPKFDLDKFNLDYFARLRQRVVDAGGRGIYVAVMLFNGWSIESCKGQFCDNNPWKGHPFNKANNVNGIDGDLNGNDSGEEAHSLAVPAVTARQEAYVRKVIDTVGDLDNVLYEIANEGPGGSVQWQYRMIEVIKAYERSKGKVHPVGMTSTYPGGDNNDLLASPADWISPNGDVNNPPVADGTKVILSDTDHLCGLCGDSSWPWKSFIRGENPIYMDPYDGAYGIGGKMDDNTQVSIRANLGHVRAYAARMDLATAKPQPNLCSTGYCLSNSREALVYSPGGAFTVTTPAGQLDGQWFDPQTSRTTAVSGIHGGQAAKFTPPFTGAAVLYLKQQ</sequence>
<feature type="domain" description="DUF6298" evidence="1">
    <location>
        <begin position="116"/>
        <end position="282"/>
    </location>
</feature>
<reference evidence="2 3" key="1">
    <citation type="submission" date="2017-04" db="EMBL/GenBank/DDBJ databases">
        <authorList>
            <person name="Afonso C.L."/>
            <person name="Miller P.J."/>
            <person name="Scott M.A."/>
            <person name="Spackman E."/>
            <person name="Goraichik I."/>
            <person name="Dimitrov K.M."/>
            <person name="Suarez D.L."/>
            <person name="Swayne D.E."/>
        </authorList>
    </citation>
    <scope>NUCLEOTIDE SEQUENCE [LARGE SCALE GENOMIC DNA]</scope>
    <source>
        <strain evidence="2 3">DSM 43828</strain>
    </source>
</reference>
<organism evidence="2 3">
    <name type="scientific">Kibdelosporangium aridum</name>
    <dbReference type="NCBI Taxonomy" id="2030"/>
    <lineage>
        <taxon>Bacteria</taxon>
        <taxon>Bacillati</taxon>
        <taxon>Actinomycetota</taxon>
        <taxon>Actinomycetes</taxon>
        <taxon>Pseudonocardiales</taxon>
        <taxon>Pseudonocardiaceae</taxon>
        <taxon>Kibdelosporangium</taxon>
    </lineage>
</organism>
<dbReference type="EMBL" id="FWXV01000007">
    <property type="protein sequence ID" value="SMD21472.1"/>
    <property type="molecule type" value="Genomic_DNA"/>
</dbReference>
<dbReference type="Proteomes" id="UP000192674">
    <property type="component" value="Unassembled WGS sequence"/>
</dbReference>
<dbReference type="Gene3D" id="3.20.20.80">
    <property type="entry name" value="Glycosidases"/>
    <property type="match status" value="1"/>
</dbReference>
<proteinExistence type="predicted"/>
<dbReference type="InterPro" id="IPR017853">
    <property type="entry name" value="GH"/>
</dbReference>
<gene>
    <name evidence="2" type="ORF">SAMN05661093_06855</name>
</gene>
<dbReference type="OrthoDB" id="154460at2"/>
<protein>
    <recommendedName>
        <fullName evidence="1">DUF6298 domain-containing protein</fullName>
    </recommendedName>
</protein>
<dbReference type="AlphaFoldDB" id="A0A1W2FIH4"/>
<dbReference type="Pfam" id="PF19815">
    <property type="entry name" value="DUF6298"/>
    <property type="match status" value="1"/>
</dbReference>
<dbReference type="InterPro" id="IPR046265">
    <property type="entry name" value="DUF6298"/>
</dbReference>
<evidence type="ECO:0000259" key="1">
    <source>
        <dbReference type="Pfam" id="PF19815"/>
    </source>
</evidence>